<proteinExistence type="predicted"/>
<dbReference type="STRING" id="1618481.US54_C0079G0012"/>
<dbReference type="Proteomes" id="UP000034471">
    <property type="component" value="Unassembled WGS sequence"/>
</dbReference>
<accession>A0A0G0K689</accession>
<gene>
    <name evidence="1" type="ORF">US54_C0079G0012</name>
</gene>
<organism evidence="1 2">
    <name type="scientific">Candidatus Roizmanbacteria bacterium GW2011_GWA2_37_7</name>
    <dbReference type="NCBI Taxonomy" id="1618481"/>
    <lineage>
        <taxon>Bacteria</taxon>
        <taxon>Candidatus Roizmaniibacteriota</taxon>
    </lineage>
</organism>
<protein>
    <submittedName>
        <fullName evidence="1">Uncharacterized protein</fullName>
    </submittedName>
</protein>
<sequence>MWFHSNFFVPPSEFLFNGEQAQLKATSFTFSGEMKEK</sequence>
<reference evidence="1 2" key="1">
    <citation type="journal article" date="2015" name="Nature">
        <title>rRNA introns, odd ribosomes, and small enigmatic genomes across a large radiation of phyla.</title>
        <authorList>
            <person name="Brown C.T."/>
            <person name="Hug L.A."/>
            <person name="Thomas B.C."/>
            <person name="Sharon I."/>
            <person name="Castelle C.J."/>
            <person name="Singh A."/>
            <person name="Wilkins M.J."/>
            <person name="Williams K.H."/>
            <person name="Banfield J.F."/>
        </authorList>
    </citation>
    <scope>NUCLEOTIDE SEQUENCE [LARGE SCALE GENOMIC DNA]</scope>
</reference>
<dbReference type="EMBL" id="LBTJ01000079">
    <property type="protein sequence ID" value="KKQ36136.1"/>
    <property type="molecule type" value="Genomic_DNA"/>
</dbReference>
<dbReference type="AlphaFoldDB" id="A0A0G0K689"/>
<evidence type="ECO:0000313" key="2">
    <source>
        <dbReference type="Proteomes" id="UP000034471"/>
    </source>
</evidence>
<name>A0A0G0K689_9BACT</name>
<evidence type="ECO:0000313" key="1">
    <source>
        <dbReference type="EMBL" id="KKQ36136.1"/>
    </source>
</evidence>
<comment type="caution">
    <text evidence="1">The sequence shown here is derived from an EMBL/GenBank/DDBJ whole genome shotgun (WGS) entry which is preliminary data.</text>
</comment>